<reference evidence="1" key="1">
    <citation type="journal article" date="2014" name="Front. Microbiol.">
        <title>High frequency of phylogenetically diverse reductive dehalogenase-homologous genes in deep subseafloor sedimentary metagenomes.</title>
        <authorList>
            <person name="Kawai M."/>
            <person name="Futagami T."/>
            <person name="Toyoda A."/>
            <person name="Takaki Y."/>
            <person name="Nishi S."/>
            <person name="Hori S."/>
            <person name="Arai W."/>
            <person name="Tsubouchi T."/>
            <person name="Morono Y."/>
            <person name="Uchiyama I."/>
            <person name="Ito T."/>
            <person name="Fujiyama A."/>
            <person name="Inagaki F."/>
            <person name="Takami H."/>
        </authorList>
    </citation>
    <scope>NUCLEOTIDE SEQUENCE</scope>
    <source>
        <strain evidence="1">Expedition CK06-06</strain>
    </source>
</reference>
<comment type="caution">
    <text evidence="1">The sequence shown here is derived from an EMBL/GenBank/DDBJ whole genome shotgun (WGS) entry which is preliminary data.</text>
</comment>
<feature type="non-terminal residue" evidence="1">
    <location>
        <position position="32"/>
    </location>
</feature>
<protein>
    <submittedName>
        <fullName evidence="1">Uncharacterized protein</fullName>
    </submittedName>
</protein>
<organism evidence="1">
    <name type="scientific">marine sediment metagenome</name>
    <dbReference type="NCBI Taxonomy" id="412755"/>
    <lineage>
        <taxon>unclassified sequences</taxon>
        <taxon>metagenomes</taxon>
        <taxon>ecological metagenomes</taxon>
    </lineage>
</organism>
<dbReference type="EMBL" id="BART01005876">
    <property type="protein sequence ID" value="GAG54746.1"/>
    <property type="molecule type" value="Genomic_DNA"/>
</dbReference>
<gene>
    <name evidence="1" type="ORF">S01H4_13332</name>
</gene>
<accession>X1A3C3</accession>
<dbReference type="AlphaFoldDB" id="X1A3C3"/>
<proteinExistence type="predicted"/>
<sequence>MSKISNTAAYPNATPLIGDYCFTINTPAPFEY</sequence>
<evidence type="ECO:0000313" key="1">
    <source>
        <dbReference type="EMBL" id="GAG54746.1"/>
    </source>
</evidence>
<name>X1A3C3_9ZZZZ</name>